<accession>A0ABQ9ZMD9</accession>
<reference evidence="1 2" key="1">
    <citation type="journal article" date="2023" name="Nucleic Acids Res.">
        <title>The hologenome of Daphnia magna reveals possible DNA methylation and microbiome-mediated evolution of the host genome.</title>
        <authorList>
            <person name="Chaturvedi A."/>
            <person name="Li X."/>
            <person name="Dhandapani V."/>
            <person name="Marshall H."/>
            <person name="Kissane S."/>
            <person name="Cuenca-Cambronero M."/>
            <person name="Asole G."/>
            <person name="Calvet F."/>
            <person name="Ruiz-Romero M."/>
            <person name="Marangio P."/>
            <person name="Guigo R."/>
            <person name="Rago D."/>
            <person name="Mirbahai L."/>
            <person name="Eastwood N."/>
            <person name="Colbourne J.K."/>
            <person name="Zhou J."/>
            <person name="Mallon E."/>
            <person name="Orsini L."/>
        </authorList>
    </citation>
    <scope>NUCLEOTIDE SEQUENCE [LARGE SCALE GENOMIC DNA]</scope>
    <source>
        <strain evidence="1">LRV0_1</strain>
    </source>
</reference>
<gene>
    <name evidence="1" type="ORF">OUZ56_026521</name>
</gene>
<sequence length="71" mass="8039">MHSSKLYIDKFVRIDSLSKDFIMSKSAASSTVLASANFPFQFSCSFSISGIPTSEAHRMEKDNREQDEEEQ</sequence>
<dbReference type="Proteomes" id="UP001234178">
    <property type="component" value="Unassembled WGS sequence"/>
</dbReference>
<proteinExistence type="predicted"/>
<keyword evidence="2" id="KW-1185">Reference proteome</keyword>
<comment type="caution">
    <text evidence="1">The sequence shown here is derived from an EMBL/GenBank/DDBJ whole genome shotgun (WGS) entry which is preliminary data.</text>
</comment>
<name>A0ABQ9ZMD9_9CRUS</name>
<dbReference type="EMBL" id="JAOYFB010000004">
    <property type="protein sequence ID" value="KAK4013973.1"/>
    <property type="molecule type" value="Genomic_DNA"/>
</dbReference>
<organism evidence="1 2">
    <name type="scientific">Daphnia magna</name>
    <dbReference type="NCBI Taxonomy" id="35525"/>
    <lineage>
        <taxon>Eukaryota</taxon>
        <taxon>Metazoa</taxon>
        <taxon>Ecdysozoa</taxon>
        <taxon>Arthropoda</taxon>
        <taxon>Crustacea</taxon>
        <taxon>Branchiopoda</taxon>
        <taxon>Diplostraca</taxon>
        <taxon>Cladocera</taxon>
        <taxon>Anomopoda</taxon>
        <taxon>Daphniidae</taxon>
        <taxon>Daphnia</taxon>
    </lineage>
</organism>
<evidence type="ECO:0000313" key="2">
    <source>
        <dbReference type="Proteomes" id="UP001234178"/>
    </source>
</evidence>
<evidence type="ECO:0000313" key="1">
    <source>
        <dbReference type="EMBL" id="KAK4013973.1"/>
    </source>
</evidence>
<protein>
    <submittedName>
        <fullName evidence="1">Uncharacterized protein</fullName>
    </submittedName>
</protein>